<dbReference type="AlphaFoldDB" id="J9FP90"/>
<protein>
    <submittedName>
        <fullName evidence="1">Uncharacterized protein</fullName>
    </submittedName>
</protein>
<reference evidence="1" key="1">
    <citation type="journal article" date="2012" name="PLoS ONE">
        <title>Gene sets for utilization of primary and secondary nutrition supplies in the distal gut of endangered iberian lynx.</title>
        <authorList>
            <person name="Alcaide M."/>
            <person name="Messina E."/>
            <person name="Richter M."/>
            <person name="Bargiela R."/>
            <person name="Peplies J."/>
            <person name="Huws S.A."/>
            <person name="Newbold C.J."/>
            <person name="Golyshin P.N."/>
            <person name="Simon M.A."/>
            <person name="Lopez G."/>
            <person name="Yakimov M.M."/>
            <person name="Ferrer M."/>
        </authorList>
    </citation>
    <scope>NUCLEOTIDE SEQUENCE</scope>
</reference>
<name>J9FP90_9ZZZZ</name>
<accession>J9FP90</accession>
<organism evidence="1">
    <name type="scientific">gut metagenome</name>
    <dbReference type="NCBI Taxonomy" id="749906"/>
    <lineage>
        <taxon>unclassified sequences</taxon>
        <taxon>metagenomes</taxon>
        <taxon>organismal metagenomes</taxon>
    </lineage>
</organism>
<comment type="caution">
    <text evidence="1">The sequence shown here is derived from an EMBL/GenBank/DDBJ whole genome shotgun (WGS) entry which is preliminary data.</text>
</comment>
<proteinExistence type="predicted"/>
<dbReference type="EMBL" id="AMCI01005367">
    <property type="protein sequence ID" value="EJW96278.1"/>
    <property type="molecule type" value="Genomic_DNA"/>
</dbReference>
<evidence type="ECO:0000313" key="1">
    <source>
        <dbReference type="EMBL" id="EJW96278.1"/>
    </source>
</evidence>
<gene>
    <name evidence="1" type="ORF">EVA_15614</name>
</gene>
<sequence>MVCQSVRSGISFPSRVLYPPSEVARRRLTILSSPLWRVSIAPTLPRSSMSLIENAIDYSA</sequence>